<dbReference type="InterPro" id="IPR050953">
    <property type="entry name" value="N4_N6_ade-DNA_methylase"/>
</dbReference>
<dbReference type="InterPro" id="IPR002052">
    <property type="entry name" value="DNA_methylase_N6_adenine_CS"/>
</dbReference>
<dbReference type="InterPro" id="IPR011639">
    <property type="entry name" value="MethylTrfase_TaqI-like_dom"/>
</dbReference>
<gene>
    <name evidence="7" type="ORF">MB14_12110</name>
</gene>
<dbReference type="GO" id="GO:0006304">
    <property type="term" value="P:DNA modification"/>
    <property type="evidence" value="ECO:0007669"/>
    <property type="project" value="InterPro"/>
</dbReference>
<evidence type="ECO:0000256" key="3">
    <source>
        <dbReference type="ARBA" id="ARBA00022679"/>
    </source>
</evidence>
<dbReference type="OrthoDB" id="32195at2"/>
<dbReference type="EC" id="2.1.1.72" evidence="1"/>
<dbReference type="Proteomes" id="UP000075583">
    <property type="component" value="Unassembled WGS sequence"/>
</dbReference>
<reference evidence="7" key="1">
    <citation type="submission" date="2016-01" db="EMBL/GenBank/DDBJ databases">
        <title>Genome sequencing of Roseivirga ehrenbergii KMM 6017.</title>
        <authorList>
            <person name="Selvaratnam C."/>
            <person name="Thevarajoo S."/>
            <person name="Goh K.M."/>
            <person name="Ee R."/>
            <person name="Chan K.-G."/>
            <person name="Chong C.S."/>
        </authorList>
    </citation>
    <scope>NUCLEOTIDE SEQUENCE [LARGE SCALE GENOMIC DNA]</scope>
    <source>
        <strain evidence="7">KMM 6017</strain>
    </source>
</reference>
<keyword evidence="2" id="KW-0489">Methyltransferase</keyword>
<dbReference type="GO" id="GO:0003676">
    <property type="term" value="F:nucleic acid binding"/>
    <property type="evidence" value="ECO:0007669"/>
    <property type="project" value="InterPro"/>
</dbReference>
<proteinExistence type="predicted"/>
<dbReference type="EMBL" id="LQZQ01000052">
    <property type="protein sequence ID" value="KYG71176.1"/>
    <property type="molecule type" value="Genomic_DNA"/>
</dbReference>
<dbReference type="PANTHER" id="PTHR33841:SF1">
    <property type="entry name" value="DNA METHYLTRANSFERASE A"/>
    <property type="match status" value="1"/>
</dbReference>
<dbReference type="AlphaFoldDB" id="A0A150WXM6"/>
<accession>A0A150WXM6</accession>
<keyword evidence="3" id="KW-0808">Transferase</keyword>
<dbReference type="GO" id="GO:0009007">
    <property type="term" value="F:site-specific DNA-methyltransferase (adenine-specific) activity"/>
    <property type="evidence" value="ECO:0007669"/>
    <property type="project" value="UniProtKB-EC"/>
</dbReference>
<dbReference type="SUPFAM" id="SSF53335">
    <property type="entry name" value="S-adenosyl-L-methionine-dependent methyltransferases"/>
    <property type="match status" value="1"/>
</dbReference>
<dbReference type="RefSeq" id="WP_062594295.1">
    <property type="nucleotide sequence ID" value="NZ_LQZQ01000052.1"/>
</dbReference>
<evidence type="ECO:0000256" key="2">
    <source>
        <dbReference type="ARBA" id="ARBA00022603"/>
    </source>
</evidence>
<dbReference type="STRING" id="279360.MB14_12110"/>
<evidence type="ECO:0000259" key="6">
    <source>
        <dbReference type="Pfam" id="PF07669"/>
    </source>
</evidence>
<comment type="caution">
    <text evidence="7">The sequence shown here is derived from an EMBL/GenBank/DDBJ whole genome shotgun (WGS) entry which is preliminary data.</text>
</comment>
<dbReference type="GO" id="GO:0032259">
    <property type="term" value="P:methylation"/>
    <property type="evidence" value="ECO:0007669"/>
    <property type="project" value="UniProtKB-KW"/>
</dbReference>
<name>A0A150WXM6_ROSEK</name>
<dbReference type="PRINTS" id="PR00507">
    <property type="entry name" value="N12N6MTFRASE"/>
</dbReference>
<organism evidence="7 8">
    <name type="scientific">Roseivirga ehrenbergii (strain DSM 102268 / JCM 13514 / KCTC 12282 / NCIMB 14502 / KMM 6017)</name>
    <dbReference type="NCBI Taxonomy" id="279360"/>
    <lineage>
        <taxon>Bacteria</taxon>
        <taxon>Pseudomonadati</taxon>
        <taxon>Bacteroidota</taxon>
        <taxon>Cytophagia</taxon>
        <taxon>Cytophagales</taxon>
        <taxon>Roseivirgaceae</taxon>
        <taxon>Roseivirga</taxon>
    </lineage>
</organism>
<evidence type="ECO:0000256" key="4">
    <source>
        <dbReference type="ARBA" id="ARBA00022691"/>
    </source>
</evidence>
<keyword evidence="8" id="KW-1185">Reference proteome</keyword>
<keyword evidence="4" id="KW-0949">S-adenosyl-L-methionine</keyword>
<comment type="catalytic activity">
    <reaction evidence="5">
        <text>a 2'-deoxyadenosine in DNA + S-adenosyl-L-methionine = an N(6)-methyl-2'-deoxyadenosine in DNA + S-adenosyl-L-homocysteine + H(+)</text>
        <dbReference type="Rhea" id="RHEA:15197"/>
        <dbReference type="Rhea" id="RHEA-COMP:12418"/>
        <dbReference type="Rhea" id="RHEA-COMP:12419"/>
        <dbReference type="ChEBI" id="CHEBI:15378"/>
        <dbReference type="ChEBI" id="CHEBI:57856"/>
        <dbReference type="ChEBI" id="CHEBI:59789"/>
        <dbReference type="ChEBI" id="CHEBI:90615"/>
        <dbReference type="ChEBI" id="CHEBI:90616"/>
        <dbReference type="EC" id="2.1.1.72"/>
    </reaction>
</comment>
<dbReference type="Gene3D" id="3.40.50.150">
    <property type="entry name" value="Vaccinia Virus protein VP39"/>
    <property type="match status" value="1"/>
</dbReference>
<evidence type="ECO:0000313" key="7">
    <source>
        <dbReference type="EMBL" id="KYG71176.1"/>
    </source>
</evidence>
<dbReference type="InterPro" id="IPR029063">
    <property type="entry name" value="SAM-dependent_MTases_sf"/>
</dbReference>
<evidence type="ECO:0000256" key="5">
    <source>
        <dbReference type="ARBA" id="ARBA00047942"/>
    </source>
</evidence>
<dbReference type="PANTHER" id="PTHR33841">
    <property type="entry name" value="DNA METHYLTRANSFERASE YEEA-RELATED"/>
    <property type="match status" value="1"/>
</dbReference>
<feature type="domain" description="Type II methyltransferase M.TaqI-like" evidence="6">
    <location>
        <begin position="395"/>
        <end position="563"/>
    </location>
</feature>
<dbReference type="CDD" id="cd02440">
    <property type="entry name" value="AdoMet_MTases"/>
    <property type="match status" value="1"/>
</dbReference>
<protein>
    <recommendedName>
        <fullName evidence="1">site-specific DNA-methyltransferase (adenine-specific)</fullName>
        <ecNumber evidence="1">2.1.1.72</ecNumber>
    </recommendedName>
</protein>
<dbReference type="Pfam" id="PF07669">
    <property type="entry name" value="Eco57I"/>
    <property type="match status" value="1"/>
</dbReference>
<dbReference type="PROSITE" id="PS00092">
    <property type="entry name" value="N6_MTASE"/>
    <property type="match status" value="1"/>
</dbReference>
<evidence type="ECO:0000256" key="1">
    <source>
        <dbReference type="ARBA" id="ARBA00011900"/>
    </source>
</evidence>
<evidence type="ECO:0000313" key="8">
    <source>
        <dbReference type="Proteomes" id="UP000075583"/>
    </source>
</evidence>
<sequence length="998" mass="115349">MNEMLEQGLKKLEMIGDSNHTSGLVSVHNHQGHIAPEEYLALENAKKYRADFVYFRRFQNRPSIPQIFIYDFTNKIGVEEQELTQLHKQLYSSAQVPMFFVLTKKDIRIFNCFERPSEGNQLKYKPLKVIKLAADVSKAVQQEYDEFSGRAFDNGTFWEDSKYSKQFKFSNSAYEKLLTELKQALRDIIKTKVLPANIARKVMVTSILVRYLEEREDEEGRKVFPSNFFSKFIPNGEKFTDVFQKKGAYLNLLDFLAEHFNGGIFQVDHDDREFLKTADLSRFGLFLEGEAEGLQRVLWKLYSFNDLPVELISNIYEEFLGKQRGVVYTPPFLVNFLLDESMPLESDATDFKILDPACGSGVFLVGAYRRLIHRWRRNNGWDRPSLETLKSLLRENIFGVELNKDAADLTIFSLSLALCDELTPLQIWEDLKFDNLHERNIIHDDFFNVLASNKLQQEFDLIIGNPPFDSSLTEPAKIIESKALLQRNESEVNKNSSKKAKQIKLPDNQVSLLFLEQSVKLCKPLGLVCLIQPSGPLLYNNSSTDFRRLLFEKYNIPQVIDFTHISRILFGKNGDVATAAIFIKNEKAKERGVLHITARRTKPHKEKLYFELDTYDFHHVPRQLALNDPLIWKSNFIGGFRVHQLVSRFKHDRTLGQYLSKKIENDNWVIREGFKTGKQSEIVELLRLQSLSDGLNPSEQERLQKLDKKFTTAKFLTGRKTLLKGGLKDEGIDETKIDNLSDTHFLRDWVKRPEIFEPPHLLIGEVAGKTSIPIDFSNDFLSFKSQIIGIHASESSELIRIADRLKNNKFYLFYLAAISGRFMVNKSTSILKGDIDNLPYSEDNNLSFSTQEKILIDDTVDYLIEFKQKGENSAISIQDASTPDLKKFAKIYCGILSKVYPSIKPHDYFETNSYICYPFYFGENKPDIDFSNADEAESHLEALVRKNLNASLRLTRIVRMYEGNVIYLIKPKKLRYWLQSIALRDADETFTDLRKQGY</sequence>